<dbReference type="InterPro" id="IPR039438">
    <property type="entry name" value="At2g23090-like_Znf"/>
</dbReference>
<feature type="region of interest" description="Disordered" evidence="1">
    <location>
        <begin position="53"/>
        <end position="75"/>
    </location>
</feature>
<protein>
    <recommendedName>
        <fullName evidence="6">DUF1909-domain-containing protein</fullName>
    </recommendedName>
</protein>
<dbReference type="PANTHER" id="PTHR33788:SF1">
    <property type="entry name" value="ZINC-BINDING PROTEIN"/>
    <property type="match status" value="1"/>
</dbReference>
<dbReference type="Pfam" id="PF12907">
    <property type="entry name" value="zf-met2"/>
    <property type="match status" value="1"/>
</dbReference>
<proteinExistence type="predicted"/>
<evidence type="ECO:0000259" key="3">
    <source>
        <dbReference type="Pfam" id="PF12907"/>
    </source>
</evidence>
<dbReference type="InterPro" id="IPR007513">
    <property type="entry name" value="SERF-like_N"/>
</dbReference>
<feature type="domain" description="Small EDRK-rich factor-like N-terminal" evidence="2">
    <location>
        <begin position="1"/>
        <end position="33"/>
    </location>
</feature>
<dbReference type="Pfam" id="PF04419">
    <property type="entry name" value="SERF-like_N"/>
    <property type="match status" value="1"/>
</dbReference>
<dbReference type="PANTHER" id="PTHR33788">
    <property type="entry name" value="OS07G0114300 PROTEIN"/>
    <property type="match status" value="1"/>
</dbReference>
<dbReference type="OrthoDB" id="370932at2759"/>
<organism evidence="4 5">
    <name type="scientific">Dimargaris verticillata</name>
    <dbReference type="NCBI Taxonomy" id="2761393"/>
    <lineage>
        <taxon>Eukaryota</taxon>
        <taxon>Fungi</taxon>
        <taxon>Fungi incertae sedis</taxon>
        <taxon>Zoopagomycota</taxon>
        <taxon>Kickxellomycotina</taxon>
        <taxon>Dimargaritomycetes</taxon>
        <taxon>Dimargaritales</taxon>
        <taxon>Dimargaritaceae</taxon>
        <taxon>Dimargaris</taxon>
    </lineage>
</organism>
<name>A0A9W8B253_9FUNG</name>
<feature type="domain" description="At2g23090-like zinc-binding" evidence="3">
    <location>
        <begin position="36"/>
        <end position="71"/>
    </location>
</feature>
<gene>
    <name evidence="4" type="ORF">H4R34_002775</name>
</gene>
<evidence type="ECO:0000313" key="5">
    <source>
        <dbReference type="Proteomes" id="UP001151582"/>
    </source>
</evidence>
<feature type="region of interest" description="Disordered" evidence="1">
    <location>
        <begin position="1"/>
        <end position="25"/>
    </location>
</feature>
<dbReference type="SUPFAM" id="SSF118359">
    <property type="entry name" value="Expressed protein At2g23090/F21P24.15"/>
    <property type="match status" value="1"/>
</dbReference>
<evidence type="ECO:0000256" key="1">
    <source>
        <dbReference type="SAM" id="MobiDB-lite"/>
    </source>
</evidence>
<dbReference type="InterPro" id="IPR026939">
    <property type="entry name" value="ZNF706/At2g23090_sf"/>
</dbReference>
<evidence type="ECO:0000313" key="4">
    <source>
        <dbReference type="EMBL" id="KAJ1979564.1"/>
    </source>
</evidence>
<dbReference type="InterPro" id="IPR039713">
    <property type="entry name" value="At2g23090-like"/>
</dbReference>
<comment type="caution">
    <text evidence="4">The sequence shown here is derived from an EMBL/GenBank/DDBJ whole genome shotgun (WGS) entry which is preliminary data.</text>
</comment>
<evidence type="ECO:0008006" key="6">
    <source>
        <dbReference type="Google" id="ProtNLM"/>
    </source>
</evidence>
<keyword evidence="5" id="KW-1185">Reference proteome</keyword>
<dbReference type="AlphaFoldDB" id="A0A9W8B253"/>
<dbReference type="Proteomes" id="UP001151582">
    <property type="component" value="Unassembled WGS sequence"/>
</dbReference>
<dbReference type="Gene3D" id="4.10.1050.10">
    <property type="entry name" value="At2g23090-like"/>
    <property type="match status" value="1"/>
</dbReference>
<dbReference type="EMBL" id="JANBQB010000212">
    <property type="protein sequence ID" value="KAJ1979564.1"/>
    <property type="molecule type" value="Genomic_DNA"/>
</dbReference>
<sequence length="75" mass="8236">MGNGQKAQHKRERLLKAAGKSKGSQLKQNEAAKTFICTVCRQTFLQTIRPKALAEHAENKHSKSLGDCFPGVELA</sequence>
<evidence type="ECO:0000259" key="2">
    <source>
        <dbReference type="Pfam" id="PF04419"/>
    </source>
</evidence>
<reference evidence="4" key="1">
    <citation type="submission" date="2022-07" db="EMBL/GenBank/DDBJ databases">
        <title>Phylogenomic reconstructions and comparative analyses of Kickxellomycotina fungi.</title>
        <authorList>
            <person name="Reynolds N.K."/>
            <person name="Stajich J.E."/>
            <person name="Barry K."/>
            <person name="Grigoriev I.V."/>
            <person name="Crous P."/>
            <person name="Smith M.E."/>
        </authorList>
    </citation>
    <scope>NUCLEOTIDE SEQUENCE</scope>
    <source>
        <strain evidence="4">RSA 567</strain>
    </source>
</reference>
<accession>A0A9W8B253</accession>